<sequence length="215" mass="22507">MTATPSTPTDPATEQQLTAVVLACSLKRSPAPSSSVLLGTQVLEALGEHSVTGEVLRVVDHDVRFGVSTDEGDGDGWPALRAKVLAADVLVIATPIWMGQPASVCKVVLERLDAEISETDHEGRMSTYGKVALVAVVGNEDGAHHTVAEVMQGLNDTGFTVPASGCTYWVGEAMQGTDYNDLEQTPEKTAGTTATAAANAAHLARLLRAQQYPPA</sequence>
<dbReference type="Proteomes" id="UP001500621">
    <property type="component" value="Unassembled WGS sequence"/>
</dbReference>
<dbReference type="EMBL" id="BAABIM010000002">
    <property type="protein sequence ID" value="GAA4680662.1"/>
    <property type="molecule type" value="Genomic_DNA"/>
</dbReference>
<dbReference type="Gene3D" id="3.40.50.360">
    <property type="match status" value="1"/>
</dbReference>
<comment type="caution">
    <text evidence="2">The sequence shown here is derived from an EMBL/GenBank/DDBJ whole genome shotgun (WGS) entry which is preliminary data.</text>
</comment>
<gene>
    <name evidence="2" type="ORF">GCM10023226_17300</name>
</gene>
<accession>A0ABP8W6X8</accession>
<dbReference type="Pfam" id="PF03358">
    <property type="entry name" value="FMN_red"/>
    <property type="match status" value="1"/>
</dbReference>
<reference evidence="3" key="1">
    <citation type="journal article" date="2019" name="Int. J. Syst. Evol. Microbiol.">
        <title>The Global Catalogue of Microorganisms (GCM) 10K type strain sequencing project: providing services to taxonomists for standard genome sequencing and annotation.</title>
        <authorList>
            <consortium name="The Broad Institute Genomics Platform"/>
            <consortium name="The Broad Institute Genome Sequencing Center for Infectious Disease"/>
            <person name="Wu L."/>
            <person name="Ma J."/>
        </authorList>
    </citation>
    <scope>NUCLEOTIDE SEQUENCE [LARGE SCALE GENOMIC DNA]</scope>
    <source>
        <strain evidence="3">JCM 18127</strain>
    </source>
</reference>
<proteinExistence type="predicted"/>
<evidence type="ECO:0000259" key="1">
    <source>
        <dbReference type="Pfam" id="PF03358"/>
    </source>
</evidence>
<dbReference type="InterPro" id="IPR029039">
    <property type="entry name" value="Flavoprotein-like_sf"/>
</dbReference>
<evidence type="ECO:0000313" key="3">
    <source>
        <dbReference type="Proteomes" id="UP001500621"/>
    </source>
</evidence>
<dbReference type="InterPro" id="IPR005025">
    <property type="entry name" value="FMN_Rdtase-like_dom"/>
</dbReference>
<protein>
    <submittedName>
        <fullName evidence="2">NAD(P)H-dependent oxidoreductase</fullName>
    </submittedName>
</protein>
<dbReference type="SUPFAM" id="SSF52218">
    <property type="entry name" value="Flavoproteins"/>
    <property type="match status" value="1"/>
</dbReference>
<organism evidence="2 3">
    <name type="scientific">Nocardioides nanhaiensis</name>
    <dbReference type="NCBI Taxonomy" id="1476871"/>
    <lineage>
        <taxon>Bacteria</taxon>
        <taxon>Bacillati</taxon>
        <taxon>Actinomycetota</taxon>
        <taxon>Actinomycetes</taxon>
        <taxon>Propionibacteriales</taxon>
        <taxon>Nocardioidaceae</taxon>
        <taxon>Nocardioides</taxon>
    </lineage>
</organism>
<dbReference type="RefSeq" id="WP_345264777.1">
    <property type="nucleotide sequence ID" value="NZ_BAABIM010000002.1"/>
</dbReference>
<name>A0ABP8W6X8_9ACTN</name>
<keyword evidence="3" id="KW-1185">Reference proteome</keyword>
<feature type="domain" description="NADPH-dependent FMN reductase-like" evidence="1">
    <location>
        <begin position="20"/>
        <end position="167"/>
    </location>
</feature>
<evidence type="ECO:0000313" key="2">
    <source>
        <dbReference type="EMBL" id="GAA4680662.1"/>
    </source>
</evidence>